<dbReference type="Gene3D" id="1.10.533.10">
    <property type="entry name" value="Death Domain, Fas"/>
    <property type="match status" value="1"/>
</dbReference>
<evidence type="ECO:0000256" key="1">
    <source>
        <dbReference type="ARBA" id="ARBA00022703"/>
    </source>
</evidence>
<dbReference type="Pfam" id="PF01335">
    <property type="entry name" value="DED"/>
    <property type="match status" value="1"/>
</dbReference>
<feature type="compositionally biased region" description="Basic and acidic residues" evidence="2">
    <location>
        <begin position="129"/>
        <end position="164"/>
    </location>
</feature>
<feature type="compositionally biased region" description="Basic and acidic residues" evidence="2">
    <location>
        <begin position="172"/>
        <end position="195"/>
    </location>
</feature>
<comment type="caution">
    <text evidence="4">The sequence shown here is derived from an EMBL/GenBank/DDBJ whole genome shotgun (WGS) entry which is preliminary data.</text>
</comment>
<dbReference type="AlphaFoldDB" id="A0AAU9VXE8"/>
<gene>
    <name evidence="4" type="ORF">PMEA_00025819</name>
</gene>
<dbReference type="EMBL" id="CALNXJ010000005">
    <property type="protein sequence ID" value="CAH3040201.1"/>
    <property type="molecule type" value="Genomic_DNA"/>
</dbReference>
<dbReference type="GO" id="GO:0042981">
    <property type="term" value="P:regulation of apoptotic process"/>
    <property type="evidence" value="ECO:0007669"/>
    <property type="project" value="InterPro"/>
</dbReference>
<dbReference type="SUPFAM" id="SSF47986">
    <property type="entry name" value="DEATH domain"/>
    <property type="match status" value="1"/>
</dbReference>
<dbReference type="PANTHER" id="PTHR48169:SF7">
    <property type="entry name" value="CASPASE 10"/>
    <property type="match status" value="1"/>
</dbReference>
<sequence length="906" mass="99439">MEKKLNFEFRSFLLQLGKELKSQDLEHLKFILTPYVSSAECDKMSFCSYFEELKRRCHLSPTNFGVLKNGLNEIGREDLVEKIVLKELYFSEISNQIGAPNLGTNDSDIEFDDTANGRHSGKNSPDLQLMERKKEKAKKTQADYLLKREEGMEVSHDGSIDLHSNEQLTSDEAARDEITESNTTKEEVSDVEMKSTFKQSPKGPCDDKILYHNGPEESEIGNAPINNSGLPDGKVPTSSMSSSNLDSDVVTDGNENGEESAAESKADEEKFEKKSPVDDNGPGARPKEKKVKTTGPSKTDQGKAMEVDDKVTGTNPYGTLFFANESTEEYELVPPDTKSSKEPTESGYSNPSSPVGTVHEEGSGPDTFINDKNEEPKVPLSGSTHGTPVTMELTKDYPSVDGFSTPPSDIGIPTSTSGEKRPVTYDEEPHDPAPASMGRPKCYHPPDVFSTPPPSVHGGSMDYGLGFYGSGAPPLVHGGPMDSGFAFPGSSALVHGGAMHSGLAFPGSGAHSQAELSEIIAALNPSAQQLSFEKQMAFLQQILAMQGYVSGTNPFPNPGQQSQNYMPNSQTDWSQEFGCYHKAGYSVVVTNGQLTESTYDKGMVMMESGTQFRIVVGNENDHAAEVDITFGGMYLGLWALEAKQLISHNPLVIEGSSWADGRLRFFSNADDNKPKPNADFYGENTELNGLIELEFKPEVHILKIFAQHVRDQREKKLIPVSIAPSSTTTIGDLKQEISKEWDSRISCLLKGGEILDEGKTIRSYALNKNEVIQVVNDTEEIKIESSGMDPIIMRLDPQNFSLDTVKDFIAEKIKIPPHEQLLGFKGQDMDIDGKTLTCAILTSKKTPELKVIKDRDINIDILRHDGSEVKVDIKWSATVQELMDRLVERGICDSGATLSLDKNKKI</sequence>
<proteinExistence type="predicted"/>
<dbReference type="PANTHER" id="PTHR48169">
    <property type="entry name" value="DED DOMAIN-CONTAINING PROTEIN"/>
    <property type="match status" value="1"/>
</dbReference>
<feature type="compositionally biased region" description="Polar residues" evidence="2">
    <location>
        <begin position="346"/>
        <end position="355"/>
    </location>
</feature>
<evidence type="ECO:0000256" key="2">
    <source>
        <dbReference type="SAM" id="MobiDB-lite"/>
    </source>
</evidence>
<reference evidence="4 5" key="1">
    <citation type="submission" date="2022-05" db="EMBL/GenBank/DDBJ databases">
        <authorList>
            <consortium name="Genoscope - CEA"/>
            <person name="William W."/>
        </authorList>
    </citation>
    <scope>NUCLEOTIDE SEQUENCE [LARGE SCALE GENOMIC DNA]</scope>
</reference>
<evidence type="ECO:0000313" key="5">
    <source>
        <dbReference type="Proteomes" id="UP001159428"/>
    </source>
</evidence>
<dbReference type="PROSITE" id="PS50168">
    <property type="entry name" value="DED"/>
    <property type="match status" value="1"/>
</dbReference>
<dbReference type="SUPFAM" id="SSF54236">
    <property type="entry name" value="Ubiquitin-like"/>
    <property type="match status" value="1"/>
</dbReference>
<dbReference type="Proteomes" id="UP001159428">
    <property type="component" value="Unassembled WGS sequence"/>
</dbReference>
<feature type="compositionally biased region" description="Basic and acidic residues" evidence="2">
    <location>
        <begin position="262"/>
        <end position="277"/>
    </location>
</feature>
<evidence type="ECO:0000259" key="3">
    <source>
        <dbReference type="PROSITE" id="PS50168"/>
    </source>
</evidence>
<keyword evidence="1" id="KW-0053">Apoptosis</keyword>
<dbReference type="InterPro" id="IPR001875">
    <property type="entry name" value="DED_dom"/>
</dbReference>
<dbReference type="SMART" id="SM00031">
    <property type="entry name" value="DED"/>
    <property type="match status" value="1"/>
</dbReference>
<protein>
    <recommendedName>
        <fullName evidence="3">DED domain-containing protein</fullName>
    </recommendedName>
</protein>
<dbReference type="InterPro" id="IPR029071">
    <property type="entry name" value="Ubiquitin-like_domsf"/>
</dbReference>
<dbReference type="InterPro" id="IPR011029">
    <property type="entry name" value="DEATH-like_dom_sf"/>
</dbReference>
<feature type="compositionally biased region" description="Basic and acidic residues" evidence="2">
    <location>
        <begin position="300"/>
        <end position="311"/>
    </location>
</feature>
<name>A0AAU9VXE8_9CNID</name>
<feature type="domain" description="DED" evidence="3">
    <location>
        <begin position="8"/>
        <end position="85"/>
    </location>
</feature>
<dbReference type="CDD" id="cd17039">
    <property type="entry name" value="Ubl_ubiquitin_like"/>
    <property type="match status" value="1"/>
</dbReference>
<keyword evidence="5" id="KW-1185">Reference proteome</keyword>
<evidence type="ECO:0000313" key="4">
    <source>
        <dbReference type="EMBL" id="CAH3040201.1"/>
    </source>
</evidence>
<dbReference type="GO" id="GO:0006915">
    <property type="term" value="P:apoptotic process"/>
    <property type="evidence" value="ECO:0007669"/>
    <property type="project" value="UniProtKB-KW"/>
</dbReference>
<organism evidence="4 5">
    <name type="scientific">Pocillopora meandrina</name>
    <dbReference type="NCBI Taxonomy" id="46732"/>
    <lineage>
        <taxon>Eukaryota</taxon>
        <taxon>Metazoa</taxon>
        <taxon>Cnidaria</taxon>
        <taxon>Anthozoa</taxon>
        <taxon>Hexacorallia</taxon>
        <taxon>Scleractinia</taxon>
        <taxon>Astrocoeniina</taxon>
        <taxon>Pocilloporidae</taxon>
        <taxon>Pocillopora</taxon>
    </lineage>
</organism>
<accession>A0AAU9VXE8</accession>
<feature type="region of interest" description="Disordered" evidence="2">
    <location>
        <begin position="101"/>
        <end position="435"/>
    </location>
</feature>